<evidence type="ECO:0000256" key="8">
    <source>
        <dbReference type="ARBA" id="ARBA00049119"/>
    </source>
</evidence>
<dbReference type="GO" id="GO:0000023">
    <property type="term" value="P:maltose metabolic process"/>
    <property type="evidence" value="ECO:0007669"/>
    <property type="project" value="UniProtKB-KW"/>
</dbReference>
<protein>
    <submittedName>
        <fullName evidence="12">General substrate transporter</fullName>
    </submittedName>
</protein>
<feature type="transmembrane region" description="Helical" evidence="10">
    <location>
        <begin position="51"/>
        <end position="76"/>
    </location>
</feature>
<comment type="caution">
    <text evidence="12">The sequence shown here is derived from an EMBL/GenBank/DDBJ whole genome shotgun (WGS) entry which is preliminary data.</text>
</comment>
<evidence type="ECO:0000256" key="2">
    <source>
        <dbReference type="ARBA" id="ARBA00010992"/>
    </source>
</evidence>
<comment type="catalytic activity">
    <reaction evidence="8">
        <text>myo-inositol(out) + H(+)(out) = myo-inositol(in) + H(+)(in)</text>
        <dbReference type="Rhea" id="RHEA:60364"/>
        <dbReference type="ChEBI" id="CHEBI:15378"/>
        <dbReference type="ChEBI" id="CHEBI:17268"/>
    </reaction>
</comment>
<evidence type="ECO:0000313" key="12">
    <source>
        <dbReference type="EMBL" id="ORX34850.1"/>
    </source>
</evidence>
<dbReference type="NCBIfam" id="TIGR00879">
    <property type="entry name" value="SP"/>
    <property type="match status" value="1"/>
</dbReference>
<feature type="transmembrane region" description="Helical" evidence="10">
    <location>
        <begin position="310"/>
        <end position="328"/>
    </location>
</feature>
<keyword evidence="5 10" id="KW-1133">Transmembrane helix</keyword>
<feature type="transmembrane region" description="Helical" evidence="10">
    <location>
        <begin position="475"/>
        <end position="491"/>
    </location>
</feature>
<proteinExistence type="inferred from homology"/>
<dbReference type="PROSITE" id="PS00217">
    <property type="entry name" value="SUGAR_TRANSPORT_2"/>
    <property type="match status" value="1"/>
</dbReference>
<feature type="domain" description="Major facilitator superfamily (MFS) profile" evidence="11">
    <location>
        <begin position="54"/>
        <end position="497"/>
    </location>
</feature>
<comment type="subcellular location">
    <subcellularLocation>
        <location evidence="1">Membrane</location>
        <topology evidence="1">Multi-pass membrane protein</topology>
    </subcellularLocation>
</comment>
<dbReference type="SUPFAM" id="SSF103473">
    <property type="entry name" value="MFS general substrate transporter"/>
    <property type="match status" value="1"/>
</dbReference>
<dbReference type="EMBL" id="NBSH01000013">
    <property type="protein sequence ID" value="ORX34850.1"/>
    <property type="molecule type" value="Genomic_DNA"/>
</dbReference>
<dbReference type="PANTHER" id="PTHR48022">
    <property type="entry name" value="PLASTIDIC GLUCOSE TRANSPORTER 4"/>
    <property type="match status" value="1"/>
</dbReference>
<name>A0A1Y1U9Y9_9TREE</name>
<dbReference type="InterPro" id="IPR005829">
    <property type="entry name" value="Sugar_transporter_CS"/>
</dbReference>
<dbReference type="PROSITE" id="PS50850">
    <property type="entry name" value="MFS"/>
    <property type="match status" value="1"/>
</dbReference>
<dbReference type="InterPro" id="IPR005828">
    <property type="entry name" value="MFS_sugar_transport-like"/>
</dbReference>
<feature type="transmembrane region" description="Helical" evidence="10">
    <location>
        <begin position="400"/>
        <end position="425"/>
    </location>
</feature>
<evidence type="ECO:0000256" key="1">
    <source>
        <dbReference type="ARBA" id="ARBA00004141"/>
    </source>
</evidence>
<feature type="transmembrane region" description="Helical" evidence="10">
    <location>
        <begin position="446"/>
        <end position="463"/>
    </location>
</feature>
<dbReference type="InterPro" id="IPR003663">
    <property type="entry name" value="Sugar/inositol_transpt"/>
</dbReference>
<keyword evidence="6 10" id="KW-0472">Membrane</keyword>
<feature type="transmembrane region" description="Helical" evidence="10">
    <location>
        <begin position="131"/>
        <end position="149"/>
    </location>
</feature>
<sequence length="553" mass="61562">MFDSNKIETHHAADVQADIQNYDEVVDAARNATATEKKMTLMEGLRRYPKAAAWSILLSTAIVMEGFDVVLINNFYALPQFARKYGSLDNQGKYSISAKWQASLSNGAQVGEIIGLALNGWASERFGYKKTMIAALSMMICAIFIPFFAHNIQTLLAGEIIQGIPWGVFQTLTTAYAAEVSPVALRPYLCAYVNLCWVIGQLIASGVLRGVLQWDSEWAYRVPFALQWLWPAPILIGTIFAPESPWWLVRRGHYDQARSVIRRLNTQVTESELEDSLALMIHTNAIEKSMSAGTRYWDCFTGVDLRRTEIASGVWAIQNLCGSAFMGYSTYFLEQAGLATSNAFNLSIGQYAIGMCGTITSWFLMLHVGRRRLYLVGLMGLCTLLVVIGGLGFISTSSLGAQWAIGALLLCYTALYDGTVGPVCYSLVAEISSTRLRAKTVVISRIVYNIFGIVNAIIMPYFLNPDQLNWGGKTGLFWAGMCFLCLVWTFFRVPEPKGRTYGELDVLFENRVSARKFRTTAVDQFVSQRSSSPSKLFQTAQYDNKAEVVQKEM</sequence>
<dbReference type="Proteomes" id="UP000193218">
    <property type="component" value="Unassembled WGS sequence"/>
</dbReference>
<evidence type="ECO:0000256" key="3">
    <source>
        <dbReference type="ARBA" id="ARBA00022448"/>
    </source>
</evidence>
<evidence type="ECO:0000256" key="7">
    <source>
        <dbReference type="ARBA" id="ARBA00026248"/>
    </source>
</evidence>
<evidence type="ECO:0000256" key="5">
    <source>
        <dbReference type="ARBA" id="ARBA00022989"/>
    </source>
</evidence>
<evidence type="ECO:0000256" key="4">
    <source>
        <dbReference type="ARBA" id="ARBA00022692"/>
    </source>
</evidence>
<keyword evidence="3 9" id="KW-0813">Transport</keyword>
<evidence type="ECO:0000313" key="13">
    <source>
        <dbReference type="Proteomes" id="UP000193218"/>
    </source>
</evidence>
<evidence type="ECO:0000256" key="6">
    <source>
        <dbReference type="ARBA" id="ARBA00023136"/>
    </source>
</evidence>
<feature type="transmembrane region" description="Helical" evidence="10">
    <location>
        <begin position="155"/>
        <end position="177"/>
    </location>
</feature>
<dbReference type="GO" id="GO:0005351">
    <property type="term" value="F:carbohydrate:proton symporter activity"/>
    <property type="evidence" value="ECO:0007669"/>
    <property type="project" value="TreeGrafter"/>
</dbReference>
<accession>A0A1Y1U9Y9</accession>
<feature type="transmembrane region" description="Helical" evidence="10">
    <location>
        <begin position="373"/>
        <end position="394"/>
    </location>
</feature>
<dbReference type="GO" id="GO:0016020">
    <property type="term" value="C:membrane"/>
    <property type="evidence" value="ECO:0007669"/>
    <property type="project" value="UniProtKB-SubCell"/>
</dbReference>
<keyword evidence="13" id="KW-1185">Reference proteome</keyword>
<evidence type="ECO:0000256" key="10">
    <source>
        <dbReference type="SAM" id="Phobius"/>
    </source>
</evidence>
<dbReference type="FunFam" id="1.20.1250.20:FF:000149">
    <property type="entry name" value="MFS transporter, SP family, general alpha glucoside:H+ symporter"/>
    <property type="match status" value="1"/>
</dbReference>
<keyword evidence="4 10" id="KW-0812">Transmembrane</keyword>
<gene>
    <name evidence="12" type="ORF">BD324DRAFT_583082</name>
</gene>
<dbReference type="Gene3D" id="1.20.1250.20">
    <property type="entry name" value="MFS general substrate transporter like domains"/>
    <property type="match status" value="1"/>
</dbReference>
<comment type="similarity">
    <text evidence="2 9">Belongs to the major facilitator superfamily. Sugar transporter (TC 2.A.1.1) family.</text>
</comment>
<dbReference type="OrthoDB" id="6612291at2759"/>
<dbReference type="GeneID" id="33555401"/>
<dbReference type="InterPro" id="IPR020846">
    <property type="entry name" value="MFS_dom"/>
</dbReference>
<reference evidence="12 13" key="1">
    <citation type="submission" date="2017-03" db="EMBL/GenBank/DDBJ databases">
        <title>Widespread Adenine N6-methylation of Active Genes in Fungi.</title>
        <authorList>
            <consortium name="DOE Joint Genome Institute"/>
            <person name="Mondo S.J."/>
            <person name="Dannebaum R.O."/>
            <person name="Kuo R.C."/>
            <person name="Louie K.B."/>
            <person name="Bewick A.J."/>
            <person name="Labutti K."/>
            <person name="Haridas S."/>
            <person name="Kuo A."/>
            <person name="Salamov A."/>
            <person name="Ahrendt S.R."/>
            <person name="Lau R."/>
            <person name="Bowen B.P."/>
            <person name="Lipzen A."/>
            <person name="Sullivan W."/>
            <person name="Andreopoulos W.B."/>
            <person name="Clum A."/>
            <person name="Lindquist E."/>
            <person name="Daum C."/>
            <person name="Northen T.R."/>
            <person name="Ramamoorthy G."/>
            <person name="Schmitz R.J."/>
            <person name="Gryganskyi A."/>
            <person name="Culley D."/>
            <person name="Magnuson J."/>
            <person name="James T.Y."/>
            <person name="O'Malley M.A."/>
            <person name="Stajich J.E."/>
            <person name="Spatafora J.W."/>
            <person name="Visel A."/>
            <person name="Grigoriev I.V."/>
        </authorList>
    </citation>
    <scope>NUCLEOTIDE SEQUENCE [LARGE SCALE GENOMIC DNA]</scope>
    <source>
        <strain evidence="12 13">NRRL Y-17943</strain>
    </source>
</reference>
<dbReference type="InParanoid" id="A0A1Y1U9Y9"/>
<dbReference type="InterPro" id="IPR036259">
    <property type="entry name" value="MFS_trans_sf"/>
</dbReference>
<feature type="transmembrane region" description="Helical" evidence="10">
    <location>
        <begin position="348"/>
        <end position="366"/>
    </location>
</feature>
<dbReference type="PANTHER" id="PTHR48022:SF5">
    <property type="entry name" value="ALPHA-GLUCOSIDES PERMEASE MPH2-RELATED"/>
    <property type="match status" value="1"/>
</dbReference>
<dbReference type="RefSeq" id="XP_021869092.1">
    <property type="nucleotide sequence ID" value="XM_022013593.1"/>
</dbReference>
<dbReference type="AlphaFoldDB" id="A0A1Y1U9Y9"/>
<feature type="transmembrane region" description="Helical" evidence="10">
    <location>
        <begin position="189"/>
        <end position="208"/>
    </location>
</feature>
<evidence type="ECO:0000259" key="11">
    <source>
        <dbReference type="PROSITE" id="PS50850"/>
    </source>
</evidence>
<organism evidence="12 13">
    <name type="scientific">Kockovaella imperatae</name>
    <dbReference type="NCBI Taxonomy" id="4999"/>
    <lineage>
        <taxon>Eukaryota</taxon>
        <taxon>Fungi</taxon>
        <taxon>Dikarya</taxon>
        <taxon>Basidiomycota</taxon>
        <taxon>Agaricomycotina</taxon>
        <taxon>Tremellomycetes</taxon>
        <taxon>Tremellales</taxon>
        <taxon>Cuniculitremaceae</taxon>
        <taxon>Kockovaella</taxon>
    </lineage>
</organism>
<evidence type="ECO:0000256" key="9">
    <source>
        <dbReference type="RuleBase" id="RU003346"/>
    </source>
</evidence>
<keyword evidence="7" id="KW-0462">Maltose metabolism</keyword>
<dbReference type="Pfam" id="PF00083">
    <property type="entry name" value="Sugar_tr"/>
    <property type="match status" value="1"/>
</dbReference>
<dbReference type="InterPro" id="IPR050360">
    <property type="entry name" value="MFS_Sugar_Transporters"/>
</dbReference>
<feature type="transmembrane region" description="Helical" evidence="10">
    <location>
        <begin position="228"/>
        <end position="249"/>
    </location>
</feature>